<comment type="similarity">
    <text evidence="3">Belongs to the RNase PH family.</text>
</comment>
<dbReference type="GO" id="GO:0071051">
    <property type="term" value="P:poly(A)-dependent snoRNA 3'-end processing"/>
    <property type="evidence" value="ECO:0007669"/>
    <property type="project" value="TreeGrafter"/>
</dbReference>
<feature type="domain" description="Exoribonuclease phosphorolytic" evidence="9">
    <location>
        <begin position="19"/>
        <end position="145"/>
    </location>
</feature>
<dbReference type="Proteomes" id="UP001149090">
    <property type="component" value="Unassembled WGS sequence"/>
</dbReference>
<gene>
    <name evidence="10" type="ORF">M0811_03923</name>
</gene>
<comment type="subcellular location">
    <subcellularLocation>
        <location evidence="2">Cytoplasm</location>
    </subcellularLocation>
    <subcellularLocation>
        <location evidence="1">Nucleus</location>
    </subcellularLocation>
</comment>
<evidence type="ECO:0000256" key="2">
    <source>
        <dbReference type="ARBA" id="ARBA00004496"/>
    </source>
</evidence>
<evidence type="ECO:0000256" key="8">
    <source>
        <dbReference type="ARBA" id="ARBA00023242"/>
    </source>
</evidence>
<dbReference type="InterPro" id="IPR036345">
    <property type="entry name" value="ExoRNase_PH_dom2_sf"/>
</dbReference>
<evidence type="ECO:0000256" key="6">
    <source>
        <dbReference type="ARBA" id="ARBA00022835"/>
    </source>
</evidence>
<sequence>MQKVVLDGNKRLDGRSFQQIRHLYMQQGVNSRASGSAYIESGNTKIICSIFGPRQRKKKSGVKGQINVDFRFCSFANKDETLHKYASLNEKNIAFQIEQTVRTTLKIELLPKSEVDICVLVLQDDGSVLASSLNCVVLALVDAGFEIFDLVSSCQVIKIQNELFIDSTYKEEEESTGIVMISLMPSLSEIAHILQTGEISQLDMIEATKICLDGCAVVYSLIKDLEKLQVKRQIGCFRALPTELF</sequence>
<evidence type="ECO:0000256" key="4">
    <source>
        <dbReference type="ARBA" id="ARBA00022490"/>
    </source>
</evidence>
<dbReference type="InterPro" id="IPR020568">
    <property type="entry name" value="Ribosomal_Su5_D2-typ_SF"/>
</dbReference>
<dbReference type="EMBL" id="JAPDFW010000011">
    <property type="protein sequence ID" value="KAJ5080438.1"/>
    <property type="molecule type" value="Genomic_DNA"/>
</dbReference>
<dbReference type="GO" id="GO:0000176">
    <property type="term" value="C:nuclear exosome (RNase complex)"/>
    <property type="evidence" value="ECO:0007669"/>
    <property type="project" value="TreeGrafter"/>
</dbReference>
<keyword evidence="7" id="KW-0694">RNA-binding</keyword>
<evidence type="ECO:0000256" key="3">
    <source>
        <dbReference type="ARBA" id="ARBA00006678"/>
    </source>
</evidence>
<dbReference type="GO" id="GO:0005730">
    <property type="term" value="C:nucleolus"/>
    <property type="evidence" value="ECO:0007669"/>
    <property type="project" value="TreeGrafter"/>
</dbReference>
<organism evidence="10 11">
    <name type="scientific">Anaeramoeba ignava</name>
    <name type="common">Anaerobic marine amoeba</name>
    <dbReference type="NCBI Taxonomy" id="1746090"/>
    <lineage>
        <taxon>Eukaryota</taxon>
        <taxon>Metamonada</taxon>
        <taxon>Anaeramoebidae</taxon>
        <taxon>Anaeramoeba</taxon>
    </lineage>
</organism>
<keyword evidence="5" id="KW-0698">rRNA processing</keyword>
<dbReference type="OrthoDB" id="2504340at2759"/>
<dbReference type="PANTHER" id="PTHR11953:SF2">
    <property type="entry name" value="EXOSOME COMPLEX COMPONENT MTR3"/>
    <property type="match status" value="1"/>
</dbReference>
<dbReference type="Gene3D" id="3.30.230.70">
    <property type="entry name" value="GHMP Kinase, N-terminal domain"/>
    <property type="match status" value="1"/>
</dbReference>
<evidence type="ECO:0000256" key="5">
    <source>
        <dbReference type="ARBA" id="ARBA00022552"/>
    </source>
</evidence>
<keyword evidence="8" id="KW-0539">Nucleus</keyword>
<evidence type="ECO:0000259" key="9">
    <source>
        <dbReference type="Pfam" id="PF01138"/>
    </source>
</evidence>
<evidence type="ECO:0000256" key="1">
    <source>
        <dbReference type="ARBA" id="ARBA00004123"/>
    </source>
</evidence>
<dbReference type="InterPro" id="IPR001247">
    <property type="entry name" value="ExoRNase_PH_dom1"/>
</dbReference>
<dbReference type="CDD" id="cd11371">
    <property type="entry name" value="RNase_PH_MTR3"/>
    <property type="match status" value="1"/>
</dbReference>
<keyword evidence="4" id="KW-0963">Cytoplasm</keyword>
<dbReference type="GO" id="GO:0000177">
    <property type="term" value="C:cytoplasmic exosome (RNase complex)"/>
    <property type="evidence" value="ECO:0007669"/>
    <property type="project" value="TreeGrafter"/>
</dbReference>
<dbReference type="PANTHER" id="PTHR11953">
    <property type="entry name" value="EXOSOME COMPLEX COMPONENT"/>
    <property type="match status" value="1"/>
</dbReference>
<evidence type="ECO:0000313" key="11">
    <source>
        <dbReference type="Proteomes" id="UP001149090"/>
    </source>
</evidence>
<reference evidence="10" key="1">
    <citation type="submission" date="2022-10" db="EMBL/GenBank/DDBJ databases">
        <title>Novel sulphate-reducing endosymbionts in the free-living metamonad Anaeramoeba.</title>
        <authorList>
            <person name="Jerlstrom-Hultqvist J."/>
            <person name="Cepicka I."/>
            <person name="Gallot-Lavallee L."/>
            <person name="Salas-Leiva D."/>
            <person name="Curtis B.A."/>
            <person name="Zahonova K."/>
            <person name="Pipaliya S."/>
            <person name="Dacks J."/>
            <person name="Roger A.J."/>
        </authorList>
    </citation>
    <scope>NUCLEOTIDE SEQUENCE</scope>
    <source>
        <strain evidence="10">BMAN</strain>
    </source>
</reference>
<dbReference type="GO" id="GO:0071028">
    <property type="term" value="P:nuclear mRNA surveillance"/>
    <property type="evidence" value="ECO:0007669"/>
    <property type="project" value="TreeGrafter"/>
</dbReference>
<protein>
    <submittedName>
        <fullName evidence="10">Exosome complex component mtr3</fullName>
    </submittedName>
</protein>
<keyword evidence="11" id="KW-1185">Reference proteome</keyword>
<name>A0A9Q0LZT3_ANAIG</name>
<dbReference type="GO" id="GO:0003723">
    <property type="term" value="F:RNA binding"/>
    <property type="evidence" value="ECO:0007669"/>
    <property type="project" value="UniProtKB-KW"/>
</dbReference>
<dbReference type="InterPro" id="IPR050080">
    <property type="entry name" value="RNase_PH"/>
</dbReference>
<proteinExistence type="inferred from homology"/>
<comment type="caution">
    <text evidence="10">The sequence shown here is derived from an EMBL/GenBank/DDBJ whole genome shotgun (WGS) entry which is preliminary data.</text>
</comment>
<dbReference type="AlphaFoldDB" id="A0A9Q0LZT3"/>
<dbReference type="OMA" id="MCCVYGP"/>
<accession>A0A9Q0LZT3</accession>
<dbReference type="InterPro" id="IPR027408">
    <property type="entry name" value="PNPase/RNase_PH_dom_sf"/>
</dbReference>
<keyword evidence="6" id="KW-0271">Exosome</keyword>
<dbReference type="SUPFAM" id="SSF54211">
    <property type="entry name" value="Ribosomal protein S5 domain 2-like"/>
    <property type="match status" value="1"/>
</dbReference>
<dbReference type="GO" id="GO:0034475">
    <property type="term" value="P:U4 snRNA 3'-end processing"/>
    <property type="evidence" value="ECO:0007669"/>
    <property type="project" value="TreeGrafter"/>
</dbReference>
<evidence type="ECO:0000313" key="10">
    <source>
        <dbReference type="EMBL" id="KAJ5080438.1"/>
    </source>
</evidence>
<evidence type="ECO:0000256" key="7">
    <source>
        <dbReference type="ARBA" id="ARBA00022884"/>
    </source>
</evidence>
<dbReference type="GO" id="GO:0006364">
    <property type="term" value="P:rRNA processing"/>
    <property type="evidence" value="ECO:0007669"/>
    <property type="project" value="UniProtKB-KW"/>
</dbReference>
<dbReference type="Pfam" id="PF01138">
    <property type="entry name" value="RNase_PH"/>
    <property type="match status" value="1"/>
</dbReference>
<dbReference type="GO" id="GO:0016075">
    <property type="term" value="P:rRNA catabolic process"/>
    <property type="evidence" value="ECO:0007669"/>
    <property type="project" value="TreeGrafter"/>
</dbReference>
<dbReference type="SUPFAM" id="SSF55666">
    <property type="entry name" value="Ribonuclease PH domain 2-like"/>
    <property type="match status" value="1"/>
</dbReference>